<organism evidence="6 7">
    <name type="scientific">Oidiodendron maius (strain Zn)</name>
    <dbReference type="NCBI Taxonomy" id="913774"/>
    <lineage>
        <taxon>Eukaryota</taxon>
        <taxon>Fungi</taxon>
        <taxon>Dikarya</taxon>
        <taxon>Ascomycota</taxon>
        <taxon>Pezizomycotina</taxon>
        <taxon>Leotiomycetes</taxon>
        <taxon>Leotiomycetes incertae sedis</taxon>
        <taxon>Myxotrichaceae</taxon>
        <taxon>Oidiodendron</taxon>
    </lineage>
</organism>
<sequence length="374" mass="40934">MSGDVSANFTANPNGTLNLFVKGRETLFIPTDGLTGYNRYNNTAYGNLTLLENQNLCSLTTCDLTLASFDYRPSLGGNVFYASIFGVYLVMNIYLGIRHKTWGYMAAMLWGLAGEIIGYIARVLLYQNPFDPSGNDFLIYIVCLTISPAFLSAAIYLCLGRIVVVFSERISRFRPRTYTLIFCGCDFFSLILQAAGGGMTASATTYTSQQTGINIMLAGLSCQVASLLIFAVMSLEYSYRLYKNPLSWDTTHSALYESKVFKAFLCSLALATLAIFTRSIFRVAELSGGFHGSLANNQISFMVLEGAMITIACSCLTLLHPGISFQGSWSSANFTFRTRKDGDLEKTIHPTSVESGEITVNEQANIGSGEENVS</sequence>
<dbReference type="PANTHER" id="PTHR31465">
    <property type="entry name" value="PROTEIN RTA1-RELATED"/>
    <property type="match status" value="1"/>
</dbReference>
<dbReference type="GO" id="GO:0005886">
    <property type="term" value="C:plasma membrane"/>
    <property type="evidence" value="ECO:0007669"/>
    <property type="project" value="TreeGrafter"/>
</dbReference>
<dbReference type="STRING" id="913774.A0A0C3GVT7"/>
<dbReference type="PANTHER" id="PTHR31465:SF9">
    <property type="entry name" value="SPHINGOID LONG-CHAIN BASE TRANSPORTER RSB1"/>
    <property type="match status" value="1"/>
</dbReference>
<evidence type="ECO:0000256" key="4">
    <source>
        <dbReference type="ARBA" id="ARBA00023136"/>
    </source>
</evidence>
<feature type="transmembrane region" description="Helical" evidence="5">
    <location>
        <begin position="301"/>
        <end position="319"/>
    </location>
</feature>
<evidence type="ECO:0000313" key="7">
    <source>
        <dbReference type="Proteomes" id="UP000054321"/>
    </source>
</evidence>
<evidence type="ECO:0000256" key="2">
    <source>
        <dbReference type="ARBA" id="ARBA00022692"/>
    </source>
</evidence>
<feature type="transmembrane region" description="Helical" evidence="5">
    <location>
        <begin position="260"/>
        <end position="281"/>
    </location>
</feature>
<feature type="transmembrane region" description="Helical" evidence="5">
    <location>
        <begin position="137"/>
        <end position="166"/>
    </location>
</feature>
<feature type="transmembrane region" description="Helical" evidence="5">
    <location>
        <begin position="104"/>
        <end position="125"/>
    </location>
</feature>
<reference evidence="6 7" key="1">
    <citation type="submission" date="2014-04" db="EMBL/GenBank/DDBJ databases">
        <authorList>
            <consortium name="DOE Joint Genome Institute"/>
            <person name="Kuo A."/>
            <person name="Martino E."/>
            <person name="Perotto S."/>
            <person name="Kohler A."/>
            <person name="Nagy L.G."/>
            <person name="Floudas D."/>
            <person name="Copeland A."/>
            <person name="Barry K.W."/>
            <person name="Cichocki N."/>
            <person name="Veneault-Fourrey C."/>
            <person name="LaButti K."/>
            <person name="Lindquist E.A."/>
            <person name="Lipzen A."/>
            <person name="Lundell T."/>
            <person name="Morin E."/>
            <person name="Murat C."/>
            <person name="Sun H."/>
            <person name="Tunlid A."/>
            <person name="Henrissat B."/>
            <person name="Grigoriev I.V."/>
            <person name="Hibbett D.S."/>
            <person name="Martin F."/>
            <person name="Nordberg H.P."/>
            <person name="Cantor M.N."/>
            <person name="Hua S.X."/>
        </authorList>
    </citation>
    <scope>NUCLEOTIDE SEQUENCE [LARGE SCALE GENOMIC DNA]</scope>
    <source>
        <strain evidence="6 7">Zn</strain>
    </source>
</reference>
<dbReference type="InParanoid" id="A0A0C3GVT7"/>
<dbReference type="OrthoDB" id="4521223at2759"/>
<protein>
    <recommendedName>
        <fullName evidence="8">RTA1-domain-containing protein</fullName>
    </recommendedName>
</protein>
<keyword evidence="2 5" id="KW-0812">Transmembrane</keyword>
<dbReference type="InterPro" id="IPR007568">
    <property type="entry name" value="RTA1"/>
</dbReference>
<evidence type="ECO:0000256" key="1">
    <source>
        <dbReference type="ARBA" id="ARBA00004141"/>
    </source>
</evidence>
<proteinExistence type="predicted"/>
<feature type="transmembrane region" description="Helical" evidence="5">
    <location>
        <begin position="79"/>
        <end position="97"/>
    </location>
</feature>
<feature type="transmembrane region" description="Helical" evidence="5">
    <location>
        <begin position="215"/>
        <end position="239"/>
    </location>
</feature>
<dbReference type="HOGENOM" id="CLU_033465_6_1_1"/>
<name>A0A0C3GVT7_OIDMZ</name>
<evidence type="ECO:0000256" key="3">
    <source>
        <dbReference type="ARBA" id="ARBA00022989"/>
    </source>
</evidence>
<dbReference type="EMBL" id="KN832887">
    <property type="protein sequence ID" value="KIM95404.1"/>
    <property type="molecule type" value="Genomic_DNA"/>
</dbReference>
<dbReference type="GO" id="GO:0000324">
    <property type="term" value="C:fungal-type vacuole"/>
    <property type="evidence" value="ECO:0007669"/>
    <property type="project" value="TreeGrafter"/>
</dbReference>
<dbReference type="Proteomes" id="UP000054321">
    <property type="component" value="Unassembled WGS sequence"/>
</dbReference>
<evidence type="ECO:0000256" key="5">
    <source>
        <dbReference type="SAM" id="Phobius"/>
    </source>
</evidence>
<evidence type="ECO:0000313" key="6">
    <source>
        <dbReference type="EMBL" id="KIM95404.1"/>
    </source>
</evidence>
<dbReference type="Pfam" id="PF04479">
    <property type="entry name" value="RTA1"/>
    <property type="match status" value="1"/>
</dbReference>
<comment type="subcellular location">
    <subcellularLocation>
        <location evidence="1">Membrane</location>
        <topology evidence="1">Multi-pass membrane protein</topology>
    </subcellularLocation>
</comment>
<feature type="transmembrane region" description="Helical" evidence="5">
    <location>
        <begin position="178"/>
        <end position="195"/>
    </location>
</feature>
<accession>A0A0C3GVT7</accession>
<keyword evidence="7" id="KW-1185">Reference proteome</keyword>
<evidence type="ECO:0008006" key="8">
    <source>
        <dbReference type="Google" id="ProtNLM"/>
    </source>
</evidence>
<keyword evidence="4 5" id="KW-0472">Membrane</keyword>
<dbReference type="AlphaFoldDB" id="A0A0C3GVT7"/>
<keyword evidence="3 5" id="KW-1133">Transmembrane helix</keyword>
<dbReference type="FunCoup" id="A0A0C3GVT7">
    <property type="interactions" value="57"/>
</dbReference>
<gene>
    <name evidence="6" type="ORF">OIDMADRAFT_59874</name>
</gene>
<reference evidence="7" key="2">
    <citation type="submission" date="2015-01" db="EMBL/GenBank/DDBJ databases">
        <title>Evolutionary Origins and Diversification of the Mycorrhizal Mutualists.</title>
        <authorList>
            <consortium name="DOE Joint Genome Institute"/>
            <consortium name="Mycorrhizal Genomics Consortium"/>
            <person name="Kohler A."/>
            <person name="Kuo A."/>
            <person name="Nagy L.G."/>
            <person name="Floudas D."/>
            <person name="Copeland A."/>
            <person name="Barry K.W."/>
            <person name="Cichocki N."/>
            <person name="Veneault-Fourrey C."/>
            <person name="LaButti K."/>
            <person name="Lindquist E.A."/>
            <person name="Lipzen A."/>
            <person name="Lundell T."/>
            <person name="Morin E."/>
            <person name="Murat C."/>
            <person name="Riley R."/>
            <person name="Ohm R."/>
            <person name="Sun H."/>
            <person name="Tunlid A."/>
            <person name="Henrissat B."/>
            <person name="Grigoriev I.V."/>
            <person name="Hibbett D.S."/>
            <person name="Martin F."/>
        </authorList>
    </citation>
    <scope>NUCLEOTIDE SEQUENCE [LARGE SCALE GENOMIC DNA]</scope>
    <source>
        <strain evidence="7">Zn</strain>
    </source>
</reference>